<dbReference type="PANTHER" id="PTHR31642">
    <property type="entry name" value="TRICHOTHECENE 3-O-ACETYLTRANSFERASE"/>
    <property type="match status" value="1"/>
</dbReference>
<dbReference type="AlphaFoldDB" id="A0AAN6GU43"/>
<dbReference type="InterPro" id="IPR050317">
    <property type="entry name" value="Plant_Fungal_Acyltransferase"/>
</dbReference>
<protein>
    <submittedName>
        <fullName evidence="1">Uncharacterized protein</fullName>
    </submittedName>
</protein>
<organism evidence="1 2">
    <name type="scientific">Tilletia horrida</name>
    <dbReference type="NCBI Taxonomy" id="155126"/>
    <lineage>
        <taxon>Eukaryota</taxon>
        <taxon>Fungi</taxon>
        <taxon>Dikarya</taxon>
        <taxon>Basidiomycota</taxon>
        <taxon>Ustilaginomycotina</taxon>
        <taxon>Exobasidiomycetes</taxon>
        <taxon>Tilletiales</taxon>
        <taxon>Tilletiaceae</taxon>
        <taxon>Tilletia</taxon>
    </lineage>
</organism>
<dbReference type="Proteomes" id="UP001176517">
    <property type="component" value="Unassembled WGS sequence"/>
</dbReference>
<evidence type="ECO:0000313" key="1">
    <source>
        <dbReference type="EMBL" id="KAK0553618.1"/>
    </source>
</evidence>
<keyword evidence="2" id="KW-1185">Reference proteome</keyword>
<sequence length="548" mass="62212">MVTKTIFFATPLDTRHMRETFYDLQRQWPYLASRLRKGRGRYQDLWTVHVPMAAKLEELIRADHLCLPARRRIPMFSSEERDHESLFTVFPFAKLAQNSHKLPQSTPTIAKYDRNELLRNFTSSDSLQSFEDYFKTDAAIFAAHVVNFADGAAFTFTVPHACFDGAGAKKVLVAYLELLRGEPMSTPPPPLGYDPFSQYAPDPSRLEQIAQDGCDEEAIRSKEITPPPPEQWRVLGVVGVIVFLWYTAYDYFFDRPVKKMDRVMIYLPPKYVNKLKDQTRTEIEAEYGAETANSLRLSRANAMHAWVLKNELARRVDVNPDRMAMHGTLANIRYRLPRGLASIHPNYTSNCLAVVATPSKTTRELAASSMGAIAYDLRETLQRQTTPEAMEEFVRWQSWRGTPASLGGGMEEGGTAVFFPTKARFTMITDWTKFGLWDLDFSGALPKRSYLDSPPSVDNSDASSTTTVAPNSEQCRMLAILCDSHNPLYHRNGWIMTGGRDGGCWILGSMTEEERRHPEGWGRFDDAVIDDAVLHEDSVFEYALRKLS</sequence>
<evidence type="ECO:0000313" key="2">
    <source>
        <dbReference type="Proteomes" id="UP001176517"/>
    </source>
</evidence>
<name>A0AAN6GU43_9BASI</name>
<comment type="caution">
    <text evidence="1">The sequence shown here is derived from an EMBL/GenBank/DDBJ whole genome shotgun (WGS) entry which is preliminary data.</text>
</comment>
<gene>
    <name evidence="1" type="ORF">OC846_002459</name>
</gene>
<dbReference type="GO" id="GO:0016747">
    <property type="term" value="F:acyltransferase activity, transferring groups other than amino-acyl groups"/>
    <property type="evidence" value="ECO:0007669"/>
    <property type="project" value="TreeGrafter"/>
</dbReference>
<dbReference type="Gene3D" id="3.30.559.10">
    <property type="entry name" value="Chloramphenicol acetyltransferase-like domain"/>
    <property type="match status" value="2"/>
</dbReference>
<accession>A0AAN6GU43</accession>
<dbReference type="EMBL" id="JAPDMZ010000048">
    <property type="protein sequence ID" value="KAK0553618.1"/>
    <property type="molecule type" value="Genomic_DNA"/>
</dbReference>
<reference evidence="1" key="1">
    <citation type="journal article" date="2023" name="PhytoFront">
        <title>Draft Genome Resources of Seven Strains of Tilletia horrida, Causal Agent of Kernel Smut of Rice.</title>
        <authorList>
            <person name="Khanal S."/>
            <person name="Antony Babu S."/>
            <person name="Zhou X.G."/>
        </authorList>
    </citation>
    <scope>NUCLEOTIDE SEQUENCE</scope>
    <source>
        <strain evidence="1">TX6</strain>
    </source>
</reference>
<dbReference type="InterPro" id="IPR023213">
    <property type="entry name" value="CAT-like_dom_sf"/>
</dbReference>
<dbReference type="PANTHER" id="PTHR31642:SF294">
    <property type="entry name" value="ACETYLTRANSFERASE MATC1"/>
    <property type="match status" value="1"/>
</dbReference>
<proteinExistence type="predicted"/>